<gene>
    <name evidence="5" type="primary">xseA</name>
    <name evidence="9" type="ordered locus">Ppha_2413</name>
</gene>
<comment type="subcellular location">
    <subcellularLocation>
        <location evidence="5 6">Cytoplasm</location>
    </subcellularLocation>
</comment>
<evidence type="ECO:0000313" key="10">
    <source>
        <dbReference type="Proteomes" id="UP000002724"/>
    </source>
</evidence>
<feature type="domain" description="OB-fold nucleic acid binding" evidence="8">
    <location>
        <begin position="6"/>
        <end position="98"/>
    </location>
</feature>
<keyword evidence="3 5" id="KW-0378">Hydrolase</keyword>
<sequence>MSAEILSVSELTQQIKTRLETHFPQVRLKGEISNCKRHGSGHIYLTLKDEGAQIPAVVWKTTASRMAVALKDGMDVIAEGRLEVYPPSGRYQLICTSVTEAGQGALQQAFAELLQKLAKAGYFNAERKRAIPAIPEIIGLITSSTGAVIEDMSKVFERRFPAAQLLLYPVKVQGNSAAEEVAAAIAWFNSTKKRAHRPDIIIIARGGGSLEDLQAFNGEIVANALYNSKIPVISAIGHETDLTIADMVADLRAGTPSIAAELAVPDRQELLRHISNLQSRQDRLLQAKLEGTERQLSSICSSYAFNRPPLQMLQFHERLDSLVSQMSRAITNLFSQRVQHYAAVKQQLNTLDYRKTLERGYVLVKKEGKFMTGSQKLKASDNVELLFHDGMLPAVISPAKSS</sequence>
<dbReference type="PANTHER" id="PTHR30008:SF0">
    <property type="entry name" value="EXODEOXYRIBONUCLEASE 7 LARGE SUBUNIT"/>
    <property type="match status" value="1"/>
</dbReference>
<protein>
    <recommendedName>
        <fullName evidence="5">Exodeoxyribonuclease 7 large subunit</fullName>
        <ecNumber evidence="5">3.1.11.6</ecNumber>
    </recommendedName>
    <alternativeName>
        <fullName evidence="5">Exodeoxyribonuclease VII large subunit</fullName>
        <shortName evidence="5">Exonuclease VII large subunit</shortName>
    </alternativeName>
</protein>
<dbReference type="HOGENOM" id="CLU_023625_2_0_10"/>
<evidence type="ECO:0000256" key="4">
    <source>
        <dbReference type="ARBA" id="ARBA00022839"/>
    </source>
</evidence>
<dbReference type="KEGG" id="pph:Ppha_2413"/>
<keyword evidence="10" id="KW-1185">Reference proteome</keyword>
<dbReference type="NCBIfam" id="TIGR00237">
    <property type="entry name" value="xseA"/>
    <property type="match status" value="1"/>
</dbReference>
<dbReference type="HAMAP" id="MF_00378">
    <property type="entry name" value="Exonuc_7_L"/>
    <property type="match status" value="1"/>
</dbReference>
<dbReference type="EC" id="3.1.11.6" evidence="5"/>
<name>B4SES5_PELPB</name>
<comment type="similarity">
    <text evidence="5 6">Belongs to the XseA family.</text>
</comment>
<dbReference type="Proteomes" id="UP000002724">
    <property type="component" value="Chromosome"/>
</dbReference>
<evidence type="ECO:0000259" key="7">
    <source>
        <dbReference type="Pfam" id="PF02601"/>
    </source>
</evidence>
<evidence type="ECO:0000256" key="1">
    <source>
        <dbReference type="ARBA" id="ARBA00022490"/>
    </source>
</evidence>
<dbReference type="CDD" id="cd04489">
    <property type="entry name" value="ExoVII_LU_OBF"/>
    <property type="match status" value="1"/>
</dbReference>
<dbReference type="GO" id="GO:0009318">
    <property type="term" value="C:exodeoxyribonuclease VII complex"/>
    <property type="evidence" value="ECO:0007669"/>
    <property type="project" value="UniProtKB-UniRule"/>
</dbReference>
<evidence type="ECO:0000256" key="5">
    <source>
        <dbReference type="HAMAP-Rule" id="MF_00378"/>
    </source>
</evidence>
<dbReference type="OrthoDB" id="9802795at2"/>
<dbReference type="AlphaFoldDB" id="B4SES5"/>
<dbReference type="RefSeq" id="WP_012509075.1">
    <property type="nucleotide sequence ID" value="NC_011060.1"/>
</dbReference>
<organism evidence="9 10">
    <name type="scientific">Pelodictyon phaeoclathratiforme (strain DSM 5477 / BU-1)</name>
    <dbReference type="NCBI Taxonomy" id="324925"/>
    <lineage>
        <taxon>Bacteria</taxon>
        <taxon>Pseudomonadati</taxon>
        <taxon>Chlorobiota</taxon>
        <taxon>Chlorobiia</taxon>
        <taxon>Chlorobiales</taxon>
        <taxon>Chlorobiaceae</taxon>
        <taxon>Chlorobium/Pelodictyon group</taxon>
        <taxon>Pelodictyon</taxon>
    </lineage>
</organism>
<dbReference type="InterPro" id="IPR020579">
    <property type="entry name" value="Exonuc_VII_lsu_C"/>
</dbReference>
<dbReference type="eggNOG" id="COG1570">
    <property type="taxonomic scope" value="Bacteria"/>
</dbReference>
<dbReference type="STRING" id="324925.Ppha_2413"/>
<keyword evidence="1 5" id="KW-0963">Cytoplasm</keyword>
<dbReference type="EMBL" id="CP001110">
    <property type="protein sequence ID" value="ACF44601.1"/>
    <property type="molecule type" value="Genomic_DNA"/>
</dbReference>
<evidence type="ECO:0000256" key="6">
    <source>
        <dbReference type="RuleBase" id="RU004355"/>
    </source>
</evidence>
<dbReference type="PANTHER" id="PTHR30008">
    <property type="entry name" value="EXODEOXYRIBONUCLEASE 7 LARGE SUBUNIT"/>
    <property type="match status" value="1"/>
</dbReference>
<comment type="catalytic activity">
    <reaction evidence="5 6">
        <text>Exonucleolytic cleavage in either 5'- to 3'- or 3'- to 5'-direction to yield nucleoside 5'-phosphates.</text>
        <dbReference type="EC" id="3.1.11.6"/>
    </reaction>
</comment>
<evidence type="ECO:0000256" key="2">
    <source>
        <dbReference type="ARBA" id="ARBA00022722"/>
    </source>
</evidence>
<comment type="subunit">
    <text evidence="5">Heterooligomer composed of large and small subunits.</text>
</comment>
<proteinExistence type="inferred from homology"/>
<dbReference type="Pfam" id="PF13742">
    <property type="entry name" value="tRNA_anti_2"/>
    <property type="match status" value="1"/>
</dbReference>
<dbReference type="GO" id="GO:0005737">
    <property type="term" value="C:cytoplasm"/>
    <property type="evidence" value="ECO:0007669"/>
    <property type="project" value="UniProtKB-SubCell"/>
</dbReference>
<dbReference type="GO" id="GO:0003676">
    <property type="term" value="F:nucleic acid binding"/>
    <property type="evidence" value="ECO:0007669"/>
    <property type="project" value="InterPro"/>
</dbReference>
<comment type="function">
    <text evidence="5">Bidirectionally degrades single-stranded DNA into large acid-insoluble oligonucleotides, which are then degraded further into small acid-soluble oligonucleotides.</text>
</comment>
<dbReference type="InterPro" id="IPR003753">
    <property type="entry name" value="Exonuc_VII_L"/>
</dbReference>
<keyword evidence="2 5" id="KW-0540">Nuclease</keyword>
<dbReference type="InterPro" id="IPR025824">
    <property type="entry name" value="OB-fold_nuc-bd_dom"/>
</dbReference>
<evidence type="ECO:0000313" key="9">
    <source>
        <dbReference type="EMBL" id="ACF44601.1"/>
    </source>
</evidence>
<reference evidence="9 10" key="1">
    <citation type="submission" date="2008-06" db="EMBL/GenBank/DDBJ databases">
        <title>Complete sequence of Pelodictyon phaeoclathratiforme BU-1.</title>
        <authorList>
            <consortium name="US DOE Joint Genome Institute"/>
            <person name="Lucas S."/>
            <person name="Copeland A."/>
            <person name="Lapidus A."/>
            <person name="Glavina del Rio T."/>
            <person name="Dalin E."/>
            <person name="Tice H."/>
            <person name="Bruce D."/>
            <person name="Goodwin L."/>
            <person name="Pitluck S."/>
            <person name="Schmutz J."/>
            <person name="Larimer F."/>
            <person name="Land M."/>
            <person name="Hauser L."/>
            <person name="Kyrpides N."/>
            <person name="Mikhailova N."/>
            <person name="Liu Z."/>
            <person name="Li T."/>
            <person name="Zhao F."/>
            <person name="Overmann J."/>
            <person name="Bryant D.A."/>
            <person name="Richardson P."/>
        </authorList>
    </citation>
    <scope>NUCLEOTIDE SEQUENCE [LARGE SCALE GENOMIC DNA]</scope>
    <source>
        <strain evidence="10">DSM 5477 / BU-1</strain>
    </source>
</reference>
<dbReference type="GO" id="GO:0008855">
    <property type="term" value="F:exodeoxyribonuclease VII activity"/>
    <property type="evidence" value="ECO:0007669"/>
    <property type="project" value="UniProtKB-UniRule"/>
</dbReference>
<dbReference type="Pfam" id="PF02601">
    <property type="entry name" value="Exonuc_VII_L"/>
    <property type="match status" value="1"/>
</dbReference>
<evidence type="ECO:0000259" key="8">
    <source>
        <dbReference type="Pfam" id="PF13742"/>
    </source>
</evidence>
<evidence type="ECO:0000256" key="3">
    <source>
        <dbReference type="ARBA" id="ARBA00022801"/>
    </source>
</evidence>
<dbReference type="GO" id="GO:0006308">
    <property type="term" value="P:DNA catabolic process"/>
    <property type="evidence" value="ECO:0007669"/>
    <property type="project" value="UniProtKB-UniRule"/>
</dbReference>
<accession>B4SES5</accession>
<feature type="domain" description="Exonuclease VII large subunit C-terminal" evidence="7">
    <location>
        <begin position="122"/>
        <end position="331"/>
    </location>
</feature>
<keyword evidence="4 5" id="KW-0269">Exonuclease</keyword>